<evidence type="ECO:0000256" key="6">
    <source>
        <dbReference type="RuleBase" id="RU003983"/>
    </source>
</evidence>
<keyword evidence="7" id="KW-0812">Transmembrane</keyword>
<dbReference type="EMBL" id="CCYA01000181">
    <property type="protein sequence ID" value="CEH12717.1"/>
    <property type="molecule type" value="Genomic_DNA"/>
</dbReference>
<dbReference type="OrthoDB" id="7464992at2759"/>
<dbReference type="Proteomes" id="UP000054845">
    <property type="component" value="Unassembled WGS sequence"/>
</dbReference>
<keyword evidence="5 6" id="KW-0482">Metalloprotease</keyword>
<dbReference type="GO" id="GO:0005743">
    <property type="term" value="C:mitochondrial inner membrane"/>
    <property type="evidence" value="ECO:0007669"/>
    <property type="project" value="TreeGrafter"/>
</dbReference>
<dbReference type="PANTHER" id="PTHR22726">
    <property type="entry name" value="METALLOENDOPEPTIDASE OMA1"/>
    <property type="match status" value="1"/>
</dbReference>
<dbReference type="STRING" id="401625.A0A0P1BBS1"/>
<keyword evidence="7" id="KW-1133">Transmembrane helix</keyword>
<dbReference type="GO" id="GO:0006515">
    <property type="term" value="P:protein quality control for misfolded or incompletely synthesized proteins"/>
    <property type="evidence" value="ECO:0007669"/>
    <property type="project" value="TreeGrafter"/>
</dbReference>
<accession>A0A0P1BBS1</accession>
<feature type="transmembrane region" description="Helical" evidence="7">
    <location>
        <begin position="122"/>
        <end position="140"/>
    </location>
</feature>
<evidence type="ECO:0000256" key="3">
    <source>
        <dbReference type="ARBA" id="ARBA00022801"/>
    </source>
</evidence>
<dbReference type="AlphaFoldDB" id="A0A0P1BBS1"/>
<comment type="cofactor">
    <cofactor evidence="6">
        <name>Zn(2+)</name>
        <dbReference type="ChEBI" id="CHEBI:29105"/>
    </cofactor>
    <text evidence="6">Binds 1 zinc ion per subunit.</text>
</comment>
<evidence type="ECO:0000256" key="1">
    <source>
        <dbReference type="ARBA" id="ARBA00022670"/>
    </source>
</evidence>
<organism evidence="9 10">
    <name type="scientific">Ceraceosorus bombacis</name>
    <dbReference type="NCBI Taxonomy" id="401625"/>
    <lineage>
        <taxon>Eukaryota</taxon>
        <taxon>Fungi</taxon>
        <taxon>Dikarya</taxon>
        <taxon>Basidiomycota</taxon>
        <taxon>Ustilaginomycotina</taxon>
        <taxon>Exobasidiomycetes</taxon>
        <taxon>Ceraceosorales</taxon>
        <taxon>Ceraceosoraceae</taxon>
        <taxon>Ceraceosorus</taxon>
    </lineage>
</organism>
<dbReference type="GO" id="GO:0046872">
    <property type="term" value="F:metal ion binding"/>
    <property type="evidence" value="ECO:0007669"/>
    <property type="project" value="UniProtKB-KW"/>
</dbReference>
<dbReference type="CDD" id="cd07331">
    <property type="entry name" value="M48C_Oma1_like"/>
    <property type="match status" value="1"/>
</dbReference>
<protein>
    <submittedName>
        <fullName evidence="9">Peptidase family m48</fullName>
    </submittedName>
</protein>
<feature type="domain" description="Peptidase M48" evidence="8">
    <location>
        <begin position="213"/>
        <end position="389"/>
    </location>
</feature>
<keyword evidence="10" id="KW-1185">Reference proteome</keyword>
<comment type="similarity">
    <text evidence="6">Belongs to the peptidase M48 family.</text>
</comment>
<evidence type="ECO:0000256" key="5">
    <source>
        <dbReference type="ARBA" id="ARBA00023049"/>
    </source>
</evidence>
<name>A0A0P1BBS1_9BASI</name>
<evidence type="ECO:0000256" key="2">
    <source>
        <dbReference type="ARBA" id="ARBA00022723"/>
    </source>
</evidence>
<keyword evidence="3 6" id="KW-0378">Hydrolase</keyword>
<keyword evidence="1 6" id="KW-0645">Protease</keyword>
<evidence type="ECO:0000313" key="10">
    <source>
        <dbReference type="Proteomes" id="UP000054845"/>
    </source>
</evidence>
<evidence type="ECO:0000313" key="9">
    <source>
        <dbReference type="EMBL" id="CEH12717.1"/>
    </source>
</evidence>
<dbReference type="Gene3D" id="3.30.2010.10">
    <property type="entry name" value="Metalloproteases ('zincins'), catalytic domain"/>
    <property type="match status" value="1"/>
</dbReference>
<evidence type="ECO:0000256" key="7">
    <source>
        <dbReference type="SAM" id="Phobius"/>
    </source>
</evidence>
<dbReference type="GO" id="GO:0034982">
    <property type="term" value="P:mitochondrial protein processing"/>
    <property type="evidence" value="ECO:0007669"/>
    <property type="project" value="TreeGrafter"/>
</dbReference>
<sequence length="426" mass="47255">MHRIAWERFQTAIARGRVSWPNGIVHVLEGQHLPGPIASGASGSTKPLLALQTRGFKTSGIGNVNYRRFGQASGDETRRIQQHRAGSSREPILELARRLGGRQNQGGSSSNNNWKDNSSNRLAVVILLVFFGGGLTYYVFHLEAVPGMNRTRFMDVTPAQEESLSMATYKAFIAQNGAAILPAYHPETRRAQRVASRLVQAISDVSPSSDNTLQKSHTQWVIHVLADQKLNAFVLPGGKIFIYGGMLRLCQTDDALATVLSHEIAHQILRHHAEGQSGTKVLYFLAQGLEALFGFGFGLSILLTKLLYQLPNSRTQETEADRLGLRLMTAACYDPRQAPKFWERFAQIEQRQSGEVKGQQESSGLFKAAESILSTHPLSEKRMQALHSWLNEAMSYRAERCGALPEQASDFAQIAWSPSFRPFVAR</sequence>
<keyword evidence="4 6" id="KW-0862">Zinc</keyword>
<evidence type="ECO:0000259" key="8">
    <source>
        <dbReference type="Pfam" id="PF01435"/>
    </source>
</evidence>
<dbReference type="PANTHER" id="PTHR22726:SF1">
    <property type="entry name" value="METALLOENDOPEPTIDASE OMA1, MITOCHONDRIAL"/>
    <property type="match status" value="1"/>
</dbReference>
<keyword evidence="7" id="KW-0472">Membrane</keyword>
<proteinExistence type="inferred from homology"/>
<dbReference type="InterPro" id="IPR051156">
    <property type="entry name" value="Mito/Outer_Membr_Metalloprot"/>
</dbReference>
<dbReference type="GO" id="GO:0004222">
    <property type="term" value="F:metalloendopeptidase activity"/>
    <property type="evidence" value="ECO:0007669"/>
    <property type="project" value="InterPro"/>
</dbReference>
<keyword evidence="2" id="KW-0479">Metal-binding</keyword>
<evidence type="ECO:0000256" key="4">
    <source>
        <dbReference type="ARBA" id="ARBA00022833"/>
    </source>
</evidence>
<reference evidence="9 10" key="1">
    <citation type="submission" date="2014-09" db="EMBL/GenBank/DDBJ databases">
        <authorList>
            <person name="Magalhaes I.L.F."/>
            <person name="Oliveira U."/>
            <person name="Santos F.R."/>
            <person name="Vidigal T.H.D.A."/>
            <person name="Brescovit A.D."/>
            <person name="Santos A.J."/>
        </authorList>
    </citation>
    <scope>NUCLEOTIDE SEQUENCE [LARGE SCALE GENOMIC DNA]</scope>
</reference>
<dbReference type="InterPro" id="IPR001915">
    <property type="entry name" value="Peptidase_M48"/>
</dbReference>
<dbReference type="Pfam" id="PF01435">
    <property type="entry name" value="Peptidase_M48"/>
    <property type="match status" value="1"/>
</dbReference>